<dbReference type="InterPro" id="IPR027469">
    <property type="entry name" value="Cation_efflux_TMD_sf"/>
</dbReference>
<keyword evidence="4 6" id="KW-1133">Transmembrane helix</keyword>
<accession>A0A0H2MAY0</accession>
<dbReference type="GO" id="GO:0008324">
    <property type="term" value="F:monoatomic cation transmembrane transporter activity"/>
    <property type="evidence" value="ECO:0007669"/>
    <property type="project" value="InterPro"/>
</dbReference>
<organism evidence="8 9">
    <name type="scientific">Kiloniella spongiae</name>
    <dbReference type="NCBI Taxonomy" id="1489064"/>
    <lineage>
        <taxon>Bacteria</taxon>
        <taxon>Pseudomonadati</taxon>
        <taxon>Pseudomonadota</taxon>
        <taxon>Alphaproteobacteria</taxon>
        <taxon>Rhodospirillales</taxon>
        <taxon>Kiloniellaceae</taxon>
        <taxon>Kiloniella</taxon>
    </lineage>
</organism>
<dbReference type="AlphaFoldDB" id="A0A0H2MAY0"/>
<dbReference type="InterPro" id="IPR040177">
    <property type="entry name" value="SLC30A9"/>
</dbReference>
<dbReference type="PANTHER" id="PTHR13414">
    <property type="entry name" value="HUEL-CATION TRANSPORTER"/>
    <property type="match status" value="1"/>
</dbReference>
<feature type="transmembrane region" description="Helical" evidence="6">
    <location>
        <begin position="76"/>
        <end position="100"/>
    </location>
</feature>
<dbReference type="SUPFAM" id="SSF160240">
    <property type="entry name" value="Cation efflux protein cytoplasmic domain-like"/>
    <property type="match status" value="1"/>
</dbReference>
<feature type="transmembrane region" description="Helical" evidence="6">
    <location>
        <begin position="112"/>
        <end position="133"/>
    </location>
</feature>
<keyword evidence="2" id="KW-0813">Transport</keyword>
<feature type="domain" description="Cation efflux protein transmembrane" evidence="7">
    <location>
        <begin position="10"/>
        <end position="216"/>
    </location>
</feature>
<evidence type="ECO:0000256" key="2">
    <source>
        <dbReference type="ARBA" id="ARBA00022448"/>
    </source>
</evidence>
<evidence type="ECO:0000313" key="9">
    <source>
        <dbReference type="Proteomes" id="UP000035444"/>
    </source>
</evidence>
<proteinExistence type="predicted"/>
<keyword evidence="3 6" id="KW-0812">Transmembrane</keyword>
<dbReference type="PANTHER" id="PTHR13414:SF9">
    <property type="entry name" value="PROTON-COUPLED ZINC ANTIPORTER SLC30A9, MITOCHONDRIAL"/>
    <property type="match status" value="1"/>
</dbReference>
<dbReference type="InterPro" id="IPR036837">
    <property type="entry name" value="Cation_efflux_CTD_sf"/>
</dbReference>
<comment type="caution">
    <text evidence="8">The sequence shown here is derived from an EMBL/GenBank/DDBJ whole genome shotgun (WGS) entry which is preliminary data.</text>
</comment>
<protein>
    <submittedName>
        <fullName evidence="8">Cation transporter</fullName>
    </submittedName>
</protein>
<reference evidence="8 9" key="1">
    <citation type="submission" date="2015-03" db="EMBL/GenBank/DDBJ databases">
        <title>Genome Sequence of Kiloniella spongiae MEBiC09566, isolated from a marine sponge.</title>
        <authorList>
            <person name="Shao Z."/>
            <person name="Wang L."/>
            <person name="Li X."/>
        </authorList>
    </citation>
    <scope>NUCLEOTIDE SEQUENCE [LARGE SCALE GENOMIC DNA]</scope>
    <source>
        <strain evidence="8 9">MEBiC09566</strain>
    </source>
</reference>
<evidence type="ECO:0000256" key="4">
    <source>
        <dbReference type="ARBA" id="ARBA00022989"/>
    </source>
</evidence>
<evidence type="ECO:0000256" key="3">
    <source>
        <dbReference type="ARBA" id="ARBA00022692"/>
    </source>
</evidence>
<evidence type="ECO:0000256" key="5">
    <source>
        <dbReference type="ARBA" id="ARBA00023136"/>
    </source>
</evidence>
<dbReference type="EMBL" id="LAQL01000016">
    <property type="protein sequence ID" value="KLN59341.1"/>
    <property type="molecule type" value="Genomic_DNA"/>
</dbReference>
<dbReference type="Pfam" id="PF01545">
    <property type="entry name" value="Cation_efflux"/>
    <property type="match status" value="1"/>
</dbReference>
<dbReference type="RefSeq" id="WP_047765573.1">
    <property type="nucleotide sequence ID" value="NZ_LAQL01000016.1"/>
</dbReference>
<evidence type="ECO:0000259" key="7">
    <source>
        <dbReference type="Pfam" id="PF01545"/>
    </source>
</evidence>
<evidence type="ECO:0000256" key="1">
    <source>
        <dbReference type="ARBA" id="ARBA00004141"/>
    </source>
</evidence>
<dbReference type="InterPro" id="IPR002524">
    <property type="entry name" value="Cation_efflux"/>
</dbReference>
<evidence type="ECO:0000256" key="6">
    <source>
        <dbReference type="SAM" id="Phobius"/>
    </source>
</evidence>
<dbReference type="InterPro" id="IPR058533">
    <property type="entry name" value="Cation_efflux_TM"/>
</dbReference>
<keyword evidence="5 6" id="KW-0472">Membrane</keyword>
<dbReference type="OrthoDB" id="9806522at2"/>
<dbReference type="PATRIC" id="fig|1489064.4.peg.542"/>
<dbReference type="NCBIfam" id="TIGR01297">
    <property type="entry name" value="CDF"/>
    <property type="match status" value="1"/>
</dbReference>
<dbReference type="Gene3D" id="1.20.1510.10">
    <property type="entry name" value="Cation efflux protein transmembrane domain"/>
    <property type="match status" value="1"/>
</dbReference>
<dbReference type="Proteomes" id="UP000035444">
    <property type="component" value="Unassembled WGS sequence"/>
</dbReference>
<evidence type="ECO:0000313" key="8">
    <source>
        <dbReference type="EMBL" id="KLN59341.1"/>
    </source>
</evidence>
<dbReference type="GO" id="GO:0016020">
    <property type="term" value="C:membrane"/>
    <property type="evidence" value="ECO:0007669"/>
    <property type="project" value="UniProtKB-SubCell"/>
</dbReference>
<comment type="subcellular location">
    <subcellularLocation>
        <location evidence="1">Membrane</location>
        <topology evidence="1">Multi-pass membrane protein</topology>
    </subcellularLocation>
</comment>
<dbReference type="Gene3D" id="3.30.70.1350">
    <property type="entry name" value="Cation efflux protein, cytoplasmic domain"/>
    <property type="match status" value="1"/>
</dbReference>
<gene>
    <name evidence="8" type="ORF">WH96_17720</name>
</gene>
<feature type="transmembrane region" description="Helical" evidence="6">
    <location>
        <begin position="166"/>
        <end position="185"/>
    </location>
</feature>
<dbReference type="STRING" id="1489064.WH96_17720"/>
<dbReference type="GO" id="GO:0006829">
    <property type="term" value="P:zinc ion transport"/>
    <property type="evidence" value="ECO:0007669"/>
    <property type="project" value="InterPro"/>
</dbReference>
<sequence length="311" mass="33796">MAGNSSKMVIFAAMAGNGLIAITKAIAAAYTGSSAMFSEAIHSAVDTGNQGLLLYGLHRAKRSPDERHPYGYGRELYFWAFVVALLVFAIGSGVSIYEGIHKIMEPEPIQNPMINFVVLGAALIFEGAAWYIAFKEFKTSVKGRNYFAAVAASKDPSIFAVLLEDSAAMLGLMVALIGLSLGLWLDIPELDGVASVVIGILLAAIAWVLAYETKGLLIGEGADPEIEKSIRRIIAQHSQVLRTNEILSLQNGPMDILVTLSLDFKDDVTSQDLENVISKMERQIRTTHADVRKVFIEAQSWRAHNRAANNN</sequence>
<keyword evidence="9" id="KW-1185">Reference proteome</keyword>
<name>A0A0H2MAY0_9PROT</name>
<dbReference type="SUPFAM" id="SSF161111">
    <property type="entry name" value="Cation efflux protein transmembrane domain-like"/>
    <property type="match status" value="1"/>
</dbReference>
<feature type="transmembrane region" description="Helical" evidence="6">
    <location>
        <begin position="192"/>
        <end position="210"/>
    </location>
</feature>